<evidence type="ECO:0000259" key="2">
    <source>
        <dbReference type="Pfam" id="PF01205"/>
    </source>
</evidence>
<dbReference type="RefSeq" id="WP_200758072.1">
    <property type="nucleotide sequence ID" value="NZ_AP023366.1"/>
</dbReference>
<dbReference type="GO" id="GO:0005737">
    <property type="term" value="C:cytoplasm"/>
    <property type="evidence" value="ECO:0007669"/>
    <property type="project" value="TreeGrafter"/>
</dbReference>
<keyword evidence="5" id="KW-1185">Reference proteome</keyword>
<dbReference type="GO" id="GO:0006446">
    <property type="term" value="P:regulation of translational initiation"/>
    <property type="evidence" value="ECO:0007669"/>
    <property type="project" value="TreeGrafter"/>
</dbReference>
<dbReference type="Gene3D" id="3.30.70.240">
    <property type="match status" value="1"/>
</dbReference>
<feature type="domain" description="Impact N-terminal" evidence="2">
    <location>
        <begin position="19"/>
        <end position="122"/>
    </location>
</feature>
<sequence>MLSSYKTIKGYGEDMLTIKKSRFISYAQPVETEEAAISFIESIQKKHWDATHNCYAYQIGPHDEIQRSNDDGEPSGTAGKPILEVIKKEGLKNVAIVVTRYFGGIMLGSGGLVRAYGQAATAGLRAAGIVTRSRFQSFAVKIDYTWLGKLENELLQQGYFIVNTEYTDLVCLTVLVPANETEHFRTLVTNATHGQASLQEGEVVYATIQDGKVIS</sequence>
<evidence type="ECO:0000259" key="3">
    <source>
        <dbReference type="Pfam" id="PF09186"/>
    </source>
</evidence>
<dbReference type="InterPro" id="IPR015269">
    <property type="entry name" value="UPF0029_Impact_C"/>
</dbReference>
<evidence type="ECO:0000313" key="5">
    <source>
        <dbReference type="Proteomes" id="UP000593802"/>
    </source>
</evidence>
<dbReference type="InterPro" id="IPR001498">
    <property type="entry name" value="Impact_N"/>
</dbReference>
<dbReference type="AlphaFoldDB" id="A0A7I8DFM5"/>
<dbReference type="InterPro" id="IPR015796">
    <property type="entry name" value="Impact_YigZ-like"/>
</dbReference>
<name>A0A7I8DFM5_9BACL</name>
<accession>A0A7I8DFM5</accession>
<gene>
    <name evidence="4" type="ORF">skT53_27340</name>
</gene>
<dbReference type="InterPro" id="IPR036956">
    <property type="entry name" value="Impact_N_sf"/>
</dbReference>
<dbReference type="InterPro" id="IPR020569">
    <property type="entry name" value="UPF0029_Impact_CS"/>
</dbReference>
<dbReference type="InterPro" id="IPR035647">
    <property type="entry name" value="EFG_III/V"/>
</dbReference>
<organism evidence="4 5">
    <name type="scientific">Effusibacillus dendaii</name>
    <dbReference type="NCBI Taxonomy" id="2743772"/>
    <lineage>
        <taxon>Bacteria</taxon>
        <taxon>Bacillati</taxon>
        <taxon>Bacillota</taxon>
        <taxon>Bacilli</taxon>
        <taxon>Bacillales</taxon>
        <taxon>Alicyclobacillaceae</taxon>
        <taxon>Effusibacillus</taxon>
    </lineage>
</organism>
<dbReference type="PANTHER" id="PTHR16301">
    <property type="entry name" value="IMPACT-RELATED"/>
    <property type="match status" value="1"/>
</dbReference>
<protein>
    <submittedName>
        <fullName evidence="4">YigZ family protein</fullName>
    </submittedName>
</protein>
<dbReference type="Proteomes" id="UP000593802">
    <property type="component" value="Chromosome"/>
</dbReference>
<dbReference type="KEGG" id="eff:skT53_27340"/>
<reference evidence="4 5" key="1">
    <citation type="submission" date="2020-08" db="EMBL/GenBank/DDBJ databases">
        <title>Complete Genome Sequence of Effusibacillus dendaii Strain skT53, Isolated from Farmland soil.</title>
        <authorList>
            <person name="Konishi T."/>
            <person name="Kawasaki H."/>
        </authorList>
    </citation>
    <scope>NUCLEOTIDE SEQUENCE [LARGE SCALE GENOMIC DNA]</scope>
    <source>
        <strain evidence="5">skT53</strain>
    </source>
</reference>
<dbReference type="PANTHER" id="PTHR16301:SF20">
    <property type="entry name" value="IMPACT FAMILY MEMBER YIGZ"/>
    <property type="match status" value="1"/>
</dbReference>
<proteinExistence type="inferred from homology"/>
<feature type="domain" description="UPF0029" evidence="3">
    <location>
        <begin position="140"/>
        <end position="195"/>
    </location>
</feature>
<dbReference type="PROSITE" id="PS00910">
    <property type="entry name" value="UPF0029"/>
    <property type="match status" value="1"/>
</dbReference>
<dbReference type="Gene3D" id="3.30.230.30">
    <property type="entry name" value="Impact, N-terminal domain"/>
    <property type="match status" value="1"/>
</dbReference>
<dbReference type="InterPro" id="IPR023582">
    <property type="entry name" value="Impact"/>
</dbReference>
<evidence type="ECO:0000256" key="1">
    <source>
        <dbReference type="ARBA" id="ARBA00007665"/>
    </source>
</evidence>
<dbReference type="EMBL" id="AP023366">
    <property type="protein sequence ID" value="BCJ87749.1"/>
    <property type="molecule type" value="Genomic_DNA"/>
</dbReference>
<comment type="similarity">
    <text evidence="1">Belongs to the IMPACT family.</text>
</comment>
<dbReference type="Pfam" id="PF01205">
    <property type="entry name" value="Impact_N"/>
    <property type="match status" value="1"/>
</dbReference>
<dbReference type="InterPro" id="IPR020568">
    <property type="entry name" value="Ribosomal_Su5_D2-typ_SF"/>
</dbReference>
<dbReference type="NCBIfam" id="TIGR00257">
    <property type="entry name" value="IMPACT_YIGZ"/>
    <property type="match status" value="1"/>
</dbReference>
<dbReference type="SUPFAM" id="SSF54980">
    <property type="entry name" value="EF-G C-terminal domain-like"/>
    <property type="match status" value="1"/>
</dbReference>
<evidence type="ECO:0000313" key="4">
    <source>
        <dbReference type="EMBL" id="BCJ87749.1"/>
    </source>
</evidence>
<dbReference type="SUPFAM" id="SSF54211">
    <property type="entry name" value="Ribosomal protein S5 domain 2-like"/>
    <property type="match status" value="1"/>
</dbReference>
<dbReference type="Pfam" id="PF09186">
    <property type="entry name" value="DUF1949"/>
    <property type="match status" value="1"/>
</dbReference>